<dbReference type="Pfam" id="PF08889">
    <property type="entry name" value="WbqC"/>
    <property type="match status" value="1"/>
</dbReference>
<gene>
    <name evidence="1" type="ORF">A1QO_10590</name>
</gene>
<dbReference type="STRING" id="1187848.A1QO_10590"/>
<dbReference type="Proteomes" id="UP000094741">
    <property type="component" value="Unassembled WGS sequence"/>
</dbReference>
<reference evidence="1 2" key="1">
    <citation type="journal article" date="2012" name="Science">
        <title>Ecological populations of bacteria act as socially cohesive units of antibiotic production and resistance.</title>
        <authorList>
            <person name="Cordero O.X."/>
            <person name="Wildschutte H."/>
            <person name="Kirkup B."/>
            <person name="Proehl S."/>
            <person name="Ngo L."/>
            <person name="Hussain F."/>
            <person name="Le Roux F."/>
            <person name="Mincer T."/>
            <person name="Polz M.F."/>
        </authorList>
    </citation>
    <scope>NUCLEOTIDE SEQUENCE [LARGE SCALE GENOMIC DNA]</scope>
    <source>
        <strain evidence="1 2">ZF-129</strain>
    </source>
</reference>
<dbReference type="eggNOG" id="COG4122">
    <property type="taxonomic scope" value="Bacteria"/>
</dbReference>
<evidence type="ECO:0008006" key="3">
    <source>
        <dbReference type="Google" id="ProtNLM"/>
    </source>
</evidence>
<evidence type="ECO:0000313" key="1">
    <source>
        <dbReference type="EMBL" id="OEE33120.1"/>
    </source>
</evidence>
<dbReference type="OrthoDB" id="3611744at2"/>
<protein>
    <recommendedName>
        <fullName evidence="3">Glycine transferase</fullName>
    </recommendedName>
</protein>
<dbReference type="AlphaFoldDB" id="A0A1E5BDB9"/>
<organism evidence="1 2">
    <name type="scientific">Vibrio genomosp. F10 str. ZF-129</name>
    <dbReference type="NCBI Taxonomy" id="1187848"/>
    <lineage>
        <taxon>Bacteria</taxon>
        <taxon>Pseudomonadati</taxon>
        <taxon>Pseudomonadota</taxon>
        <taxon>Gammaproteobacteria</taxon>
        <taxon>Vibrionales</taxon>
        <taxon>Vibrionaceae</taxon>
        <taxon>Vibrio</taxon>
    </lineage>
</organism>
<sequence length="234" mass="27270">MKIAIMQPYLFPYIGYLQLIDAVDKFVVYDDVNYIKKGWINRNRILISGNPKLFTLPLKGASQNKLINEIELSDSYHDWKQKFLRTLEMNYKKAINYDEAMIVVTEILSFKCSNLSDFIVHSLNVICCYLDIDTEIVDSSVRYGNRMLKGQDRILDICKKENSKHYINPVGGVELYNLDVFERNEIKINFINSDGESHYKQFGDDFSPWLSIIDVMMFNSRSDAKVLLKEYGLV</sequence>
<dbReference type="EMBL" id="AJYQ02000107">
    <property type="protein sequence ID" value="OEE33120.1"/>
    <property type="molecule type" value="Genomic_DNA"/>
</dbReference>
<comment type="caution">
    <text evidence="1">The sequence shown here is derived from an EMBL/GenBank/DDBJ whole genome shotgun (WGS) entry which is preliminary data.</text>
</comment>
<name>A0A1E5BDB9_9VIBR</name>
<evidence type="ECO:0000313" key="2">
    <source>
        <dbReference type="Proteomes" id="UP000094741"/>
    </source>
</evidence>
<proteinExistence type="predicted"/>
<dbReference type="InterPro" id="IPR014985">
    <property type="entry name" value="WbqC"/>
</dbReference>
<accession>A0A1E5BDB9</accession>